<evidence type="ECO:0000256" key="1">
    <source>
        <dbReference type="ARBA" id="ARBA00022676"/>
    </source>
</evidence>
<dbReference type="Pfam" id="PF03808">
    <property type="entry name" value="Glyco_tran_WecG"/>
    <property type="match status" value="1"/>
</dbReference>
<dbReference type="NCBIfam" id="TIGR00696">
    <property type="entry name" value="wecG_tagA_cpsF"/>
    <property type="match status" value="1"/>
</dbReference>
<gene>
    <name evidence="3" type="ORF">CWB99_04190</name>
</gene>
<dbReference type="PANTHER" id="PTHR34136">
    <property type="match status" value="1"/>
</dbReference>
<dbReference type="GO" id="GO:0016758">
    <property type="term" value="F:hexosyltransferase activity"/>
    <property type="evidence" value="ECO:0007669"/>
    <property type="project" value="TreeGrafter"/>
</dbReference>
<sequence length="239" mass="26655">MNIKLLEVFGLQVHCFQDIKKAVSHIMDMDIRDKGVILTALNPEKVLKGQESKEIGSILKKSDVLYADGMGIVKAVKLKYGESIKRVPGCELWEALVAEAGKTGMPVFFVGASKEVNQATAEKAARLYGVNIVGHEDGFFEHEDALIEQIKASKAEFVSVALGSPRQEQFMFKCKDNGVKAVMMGVGGTYDVFTGHVKRAPRIFCKFGLEWLYRLLAQPSRIGRQIKLLRFVAMLFRQK</sequence>
<name>A0A5S3WTD9_9GAMM</name>
<proteinExistence type="predicted"/>
<dbReference type="RefSeq" id="WP_138550727.1">
    <property type="nucleotide sequence ID" value="NZ_PNCH01000014.1"/>
</dbReference>
<dbReference type="EMBL" id="PNCI01000008">
    <property type="protein sequence ID" value="TMP31461.1"/>
    <property type="molecule type" value="Genomic_DNA"/>
</dbReference>
<evidence type="ECO:0000313" key="3">
    <source>
        <dbReference type="EMBL" id="TMP31461.1"/>
    </source>
</evidence>
<dbReference type="Proteomes" id="UP000310249">
    <property type="component" value="Unassembled WGS sequence"/>
</dbReference>
<dbReference type="CDD" id="cd06533">
    <property type="entry name" value="Glyco_transf_WecG_TagA"/>
    <property type="match status" value="1"/>
</dbReference>
<organism evidence="3 4">
    <name type="scientific">Pseudoalteromonas rubra</name>
    <dbReference type="NCBI Taxonomy" id="43658"/>
    <lineage>
        <taxon>Bacteria</taxon>
        <taxon>Pseudomonadati</taxon>
        <taxon>Pseudomonadota</taxon>
        <taxon>Gammaproteobacteria</taxon>
        <taxon>Alteromonadales</taxon>
        <taxon>Pseudoalteromonadaceae</taxon>
        <taxon>Pseudoalteromonas</taxon>
    </lineage>
</organism>
<evidence type="ECO:0000313" key="4">
    <source>
        <dbReference type="Proteomes" id="UP000310249"/>
    </source>
</evidence>
<evidence type="ECO:0000256" key="2">
    <source>
        <dbReference type="ARBA" id="ARBA00022679"/>
    </source>
</evidence>
<comment type="caution">
    <text evidence="3">The sequence shown here is derived from an EMBL/GenBank/DDBJ whole genome shotgun (WGS) entry which is preliminary data.</text>
</comment>
<keyword evidence="1" id="KW-0328">Glycosyltransferase</keyword>
<dbReference type="PANTHER" id="PTHR34136:SF1">
    <property type="entry name" value="UDP-N-ACETYL-D-MANNOSAMINURONIC ACID TRANSFERASE"/>
    <property type="match status" value="1"/>
</dbReference>
<reference evidence="4" key="2">
    <citation type="submission" date="2019-06" db="EMBL/GenBank/DDBJ databases">
        <title>Co-occurence of chitin degradation, pigmentation and bioactivity in marine Pseudoalteromonas.</title>
        <authorList>
            <person name="Sonnenschein E.C."/>
            <person name="Bech P.K."/>
        </authorList>
    </citation>
    <scope>NUCLEOTIDE SEQUENCE [LARGE SCALE GENOMIC DNA]</scope>
    <source>
        <strain evidence="4">S2676</strain>
    </source>
</reference>
<keyword evidence="2 3" id="KW-0808">Transferase</keyword>
<dbReference type="OrthoDB" id="9808602at2"/>
<reference evidence="3 4" key="1">
    <citation type="submission" date="2018-01" db="EMBL/GenBank/DDBJ databases">
        <authorList>
            <person name="Paulsen S."/>
            <person name="Gram L.K."/>
        </authorList>
    </citation>
    <scope>NUCLEOTIDE SEQUENCE [LARGE SCALE GENOMIC DNA]</scope>
    <source>
        <strain evidence="3 4">S2676</strain>
    </source>
</reference>
<dbReference type="InterPro" id="IPR004629">
    <property type="entry name" value="WecG_TagA_CpsF"/>
</dbReference>
<protein>
    <submittedName>
        <fullName evidence="3">Lipopolysaccharide N-acetylmannosaminouronosyltransferase</fullName>
    </submittedName>
</protein>
<accession>A0A5S3WTD9</accession>
<dbReference type="AlphaFoldDB" id="A0A5S3WTD9"/>